<dbReference type="EMBL" id="JAHQCR010000084">
    <property type="protein sequence ID" value="MBU9723653.1"/>
    <property type="molecule type" value="Genomic_DNA"/>
</dbReference>
<dbReference type="InterPro" id="IPR029063">
    <property type="entry name" value="SAM-dependent_MTases_sf"/>
</dbReference>
<dbReference type="PANTHER" id="PTHR43861:SF1">
    <property type="entry name" value="TRANS-ACONITATE 2-METHYLTRANSFERASE"/>
    <property type="match status" value="1"/>
</dbReference>
<evidence type="ECO:0000313" key="2">
    <source>
        <dbReference type="Proteomes" id="UP000790580"/>
    </source>
</evidence>
<dbReference type="SUPFAM" id="SSF53335">
    <property type="entry name" value="S-adenosyl-L-methionine-dependent methyltransferases"/>
    <property type="match status" value="1"/>
</dbReference>
<protein>
    <submittedName>
        <fullName evidence="1">Class I SAM-dependent methyltransferase</fullName>
    </submittedName>
</protein>
<reference evidence="1 2" key="1">
    <citation type="submission" date="2021-06" db="EMBL/GenBank/DDBJ databases">
        <title>Bacillus sp. RD4P76, an endophyte from a halophyte.</title>
        <authorList>
            <person name="Sun J.-Q."/>
        </authorList>
    </citation>
    <scope>NUCLEOTIDE SEQUENCE [LARGE SCALE GENOMIC DNA]</scope>
    <source>
        <strain evidence="1 2">JCM 17098</strain>
    </source>
</reference>
<keyword evidence="1" id="KW-0808">Transferase</keyword>
<keyword evidence="2" id="KW-1185">Reference proteome</keyword>
<name>A0ABS6JYH6_9BACI</name>
<dbReference type="Proteomes" id="UP000790580">
    <property type="component" value="Unassembled WGS sequence"/>
</dbReference>
<dbReference type="GO" id="GO:0008168">
    <property type="term" value="F:methyltransferase activity"/>
    <property type="evidence" value="ECO:0007669"/>
    <property type="project" value="UniProtKB-KW"/>
</dbReference>
<dbReference type="RefSeq" id="WP_088073324.1">
    <property type="nucleotide sequence ID" value="NZ_JAHQCR010000084.1"/>
</dbReference>
<dbReference type="CDD" id="cd02440">
    <property type="entry name" value="AdoMet_MTases"/>
    <property type="match status" value="1"/>
</dbReference>
<organism evidence="1 2">
    <name type="scientific">Evansella alkalicola</name>
    <dbReference type="NCBI Taxonomy" id="745819"/>
    <lineage>
        <taxon>Bacteria</taxon>
        <taxon>Bacillati</taxon>
        <taxon>Bacillota</taxon>
        <taxon>Bacilli</taxon>
        <taxon>Bacillales</taxon>
        <taxon>Bacillaceae</taxon>
        <taxon>Evansella</taxon>
    </lineage>
</organism>
<dbReference type="PANTHER" id="PTHR43861">
    <property type="entry name" value="TRANS-ACONITATE 2-METHYLTRANSFERASE-RELATED"/>
    <property type="match status" value="1"/>
</dbReference>
<dbReference type="Gene3D" id="3.40.50.150">
    <property type="entry name" value="Vaccinia Virus protein VP39"/>
    <property type="match status" value="1"/>
</dbReference>
<keyword evidence="1" id="KW-0489">Methyltransferase</keyword>
<comment type="caution">
    <text evidence="1">The sequence shown here is derived from an EMBL/GenBank/DDBJ whole genome shotgun (WGS) entry which is preliminary data.</text>
</comment>
<gene>
    <name evidence="1" type="ORF">KS407_19735</name>
</gene>
<evidence type="ECO:0000313" key="1">
    <source>
        <dbReference type="EMBL" id="MBU9723653.1"/>
    </source>
</evidence>
<dbReference type="Pfam" id="PF13489">
    <property type="entry name" value="Methyltransf_23"/>
    <property type="match status" value="1"/>
</dbReference>
<accession>A0ABS6JYH6</accession>
<proteinExistence type="predicted"/>
<dbReference type="GO" id="GO:0032259">
    <property type="term" value="P:methylation"/>
    <property type="evidence" value="ECO:0007669"/>
    <property type="project" value="UniProtKB-KW"/>
</dbReference>
<sequence length="213" mass="24319">MLKDVREETTNKEMEPTNHLFLEYLARYYFTLPLSKGRVLEIGCGSGYGTKLVAKAKKKIITEIIGIDFNEEMINEAHKTQYHPLLSFQFIEDTNEESFKSLGTFDTIFSFDLFGQLPNPQEFLLSVFQLLNPGGTLILTVALESREVSTEKPLHPYTLTESELIGFLHHEKLIFHNVDFYYQHGVVIEGKKGPANQNTNCIIVARKDLEVSL</sequence>